<organism evidence="1 2">
    <name type="scientific">Imbroritus primus</name>
    <dbReference type="NCBI Taxonomy" id="3058603"/>
    <lineage>
        <taxon>Bacteria</taxon>
        <taxon>Pseudomonadati</taxon>
        <taxon>Pseudomonadota</taxon>
        <taxon>Betaproteobacteria</taxon>
        <taxon>Burkholderiales</taxon>
        <taxon>Burkholderiaceae</taxon>
        <taxon>Imbroritus</taxon>
    </lineage>
</organism>
<evidence type="ECO:0000313" key="2">
    <source>
        <dbReference type="Proteomes" id="UP000004277"/>
    </source>
</evidence>
<accession>A0ACD3SNP7</accession>
<evidence type="ECO:0000313" key="1">
    <source>
        <dbReference type="EMBL" id="TMS57743.1"/>
    </source>
</evidence>
<protein>
    <submittedName>
        <fullName evidence="1">DUF421 domain-containing protein</fullName>
    </submittedName>
</protein>
<dbReference type="Proteomes" id="UP000004277">
    <property type="component" value="Unassembled WGS sequence"/>
</dbReference>
<gene>
    <name evidence="1" type="ORF">MW7_011305</name>
</gene>
<proteinExistence type="predicted"/>
<name>A0ACD3SNP7_9BURK</name>
<dbReference type="EMBL" id="AKCV02000020">
    <property type="protein sequence ID" value="TMS57743.1"/>
    <property type="molecule type" value="Genomic_DNA"/>
</dbReference>
<comment type="caution">
    <text evidence="1">The sequence shown here is derived from an EMBL/GenBank/DDBJ whole genome shotgun (WGS) entry which is preliminary data.</text>
</comment>
<reference evidence="1" key="1">
    <citation type="submission" date="2019-05" db="EMBL/GenBank/DDBJ databases">
        <title>Revised genome assembly of Burkholderiaceae (previously Ralstonia) sp. PBA.</title>
        <authorList>
            <person name="Gan H.M."/>
        </authorList>
    </citation>
    <scope>NUCLEOTIDE SEQUENCE</scope>
    <source>
        <strain evidence="1">PBA</strain>
    </source>
</reference>
<sequence>MTVDWSAVFGFSVSPLELIVRGTVMFWFIFLLFRVVVRRDMGSVGIADILIIVIIADASQNALAGEYTSVPDGMVLLATLIGWNYLLNWLSFHSRALDRLLEPPPLTLIRHGRVIRANLRRELITDRELEAKLRENGVESISEVKSMTMEADGQISLIRYGK</sequence>
<keyword evidence="2" id="KW-1185">Reference proteome</keyword>